<dbReference type="OrthoDB" id="4160190at2759"/>
<evidence type="ECO:0000313" key="3">
    <source>
        <dbReference type="Proteomes" id="UP000030752"/>
    </source>
</evidence>
<dbReference type="GeneID" id="19977810"/>
<name>W2S6G5_CYPE1</name>
<dbReference type="InParanoid" id="W2S6G5"/>
<dbReference type="EMBL" id="KB822715">
    <property type="protein sequence ID" value="ETN44291.1"/>
    <property type="molecule type" value="Genomic_DNA"/>
</dbReference>
<sequence>MQRTPRHSVSTTSSNDSRSARSPSIFDATSPTSPFTTPPSSLITAKSNDAAGSLLFSPAVGVSFTKGTNLFKLKFTRIDVLKDATGALRRLEMSADAHKRESVFFVNFPNTRLPVPHLEQPYVPRAAAYRVSFLEEQTMQTGGNLFQAKPSFSFDRWEDCVRFQEALLGQQVVFVAGMAEAKSKGRGEECITQNLRVLRVRGTDRLTMVFFANSQRKEKRRYVSVPVASVDGVEAGKKGKVAIRLREEGEVLKAMKVLQVQFLEEGDAVRFLHFVKR</sequence>
<proteinExistence type="predicted"/>
<dbReference type="Proteomes" id="UP000030752">
    <property type="component" value="Unassembled WGS sequence"/>
</dbReference>
<dbReference type="VEuPathDB" id="FungiDB:HMPREF1541_10471"/>
<keyword evidence="3" id="KW-1185">Reference proteome</keyword>
<feature type="region of interest" description="Disordered" evidence="1">
    <location>
        <begin position="1"/>
        <end position="41"/>
    </location>
</feature>
<evidence type="ECO:0000256" key="1">
    <source>
        <dbReference type="SAM" id="MobiDB-lite"/>
    </source>
</evidence>
<protein>
    <submittedName>
        <fullName evidence="2">Uncharacterized protein</fullName>
    </submittedName>
</protein>
<organism evidence="2 3">
    <name type="scientific">Cyphellophora europaea (strain CBS 101466)</name>
    <name type="common">Phialophora europaea</name>
    <dbReference type="NCBI Taxonomy" id="1220924"/>
    <lineage>
        <taxon>Eukaryota</taxon>
        <taxon>Fungi</taxon>
        <taxon>Dikarya</taxon>
        <taxon>Ascomycota</taxon>
        <taxon>Pezizomycotina</taxon>
        <taxon>Eurotiomycetes</taxon>
        <taxon>Chaetothyriomycetidae</taxon>
        <taxon>Chaetothyriales</taxon>
        <taxon>Cyphellophoraceae</taxon>
        <taxon>Cyphellophora</taxon>
    </lineage>
</organism>
<evidence type="ECO:0000313" key="2">
    <source>
        <dbReference type="EMBL" id="ETN44291.1"/>
    </source>
</evidence>
<feature type="compositionally biased region" description="Low complexity" evidence="1">
    <location>
        <begin position="8"/>
        <end position="41"/>
    </location>
</feature>
<dbReference type="HOGENOM" id="CLU_081029_0_0_1"/>
<dbReference type="AlphaFoldDB" id="W2S6G5"/>
<gene>
    <name evidence="2" type="ORF">HMPREF1541_10471</name>
</gene>
<reference evidence="2 3" key="1">
    <citation type="submission" date="2013-03" db="EMBL/GenBank/DDBJ databases">
        <title>The Genome Sequence of Phialophora europaea CBS 101466.</title>
        <authorList>
            <consortium name="The Broad Institute Genomics Platform"/>
            <person name="Cuomo C."/>
            <person name="de Hoog S."/>
            <person name="Gorbushina A."/>
            <person name="Walker B."/>
            <person name="Young S.K."/>
            <person name="Zeng Q."/>
            <person name="Gargeya S."/>
            <person name="Fitzgerald M."/>
            <person name="Haas B."/>
            <person name="Abouelleil A."/>
            <person name="Allen A.W."/>
            <person name="Alvarado L."/>
            <person name="Arachchi H.M."/>
            <person name="Berlin A.M."/>
            <person name="Chapman S.B."/>
            <person name="Gainer-Dewar J."/>
            <person name="Goldberg J."/>
            <person name="Griggs A."/>
            <person name="Gujja S."/>
            <person name="Hansen M."/>
            <person name="Howarth C."/>
            <person name="Imamovic A."/>
            <person name="Ireland A."/>
            <person name="Larimer J."/>
            <person name="McCowan C."/>
            <person name="Murphy C."/>
            <person name="Pearson M."/>
            <person name="Poon T.W."/>
            <person name="Priest M."/>
            <person name="Roberts A."/>
            <person name="Saif S."/>
            <person name="Shea T."/>
            <person name="Sisk P."/>
            <person name="Sykes S."/>
            <person name="Wortman J."/>
            <person name="Nusbaum C."/>
            <person name="Birren B."/>
        </authorList>
    </citation>
    <scope>NUCLEOTIDE SEQUENCE [LARGE SCALE GENOMIC DNA]</scope>
    <source>
        <strain evidence="2 3">CBS 101466</strain>
    </source>
</reference>
<dbReference type="eggNOG" id="ENOG502RQVW">
    <property type="taxonomic scope" value="Eukaryota"/>
</dbReference>
<accession>W2S6G5</accession>
<dbReference type="RefSeq" id="XP_008713364.1">
    <property type="nucleotide sequence ID" value="XM_008715142.1"/>
</dbReference>